<proteinExistence type="predicted"/>
<dbReference type="EMBL" id="JACRSX010000013">
    <property type="protein sequence ID" value="MBC8562878.1"/>
    <property type="molecule type" value="Genomic_DNA"/>
</dbReference>
<dbReference type="InterPro" id="IPR002901">
    <property type="entry name" value="MGlyc_endo_b_GlcNAc-like_dom"/>
</dbReference>
<dbReference type="Gene3D" id="1.10.530.10">
    <property type="match status" value="1"/>
</dbReference>
<protein>
    <submittedName>
        <fullName evidence="4">Glucosaminidase domain-containing protein</fullName>
    </submittedName>
</protein>
<evidence type="ECO:0000259" key="3">
    <source>
        <dbReference type="Pfam" id="PF01832"/>
    </source>
</evidence>
<feature type="region of interest" description="Disordered" evidence="2">
    <location>
        <begin position="41"/>
        <end position="117"/>
    </location>
</feature>
<feature type="coiled-coil region" evidence="1">
    <location>
        <begin position="127"/>
        <end position="154"/>
    </location>
</feature>
<gene>
    <name evidence="4" type="ORF">H8704_09625</name>
</gene>
<evidence type="ECO:0000256" key="1">
    <source>
        <dbReference type="SAM" id="Coils"/>
    </source>
</evidence>
<evidence type="ECO:0000313" key="4">
    <source>
        <dbReference type="EMBL" id="MBC8562878.1"/>
    </source>
</evidence>
<evidence type="ECO:0000313" key="5">
    <source>
        <dbReference type="Proteomes" id="UP000606193"/>
    </source>
</evidence>
<dbReference type="Proteomes" id="UP000606193">
    <property type="component" value="Unassembled WGS sequence"/>
</dbReference>
<dbReference type="RefSeq" id="WP_249298128.1">
    <property type="nucleotide sequence ID" value="NZ_JACRSX010000013.1"/>
</dbReference>
<reference evidence="4 5" key="1">
    <citation type="submission" date="2020-08" db="EMBL/GenBank/DDBJ databases">
        <title>Genome public.</title>
        <authorList>
            <person name="Liu C."/>
            <person name="Sun Q."/>
        </authorList>
    </citation>
    <scope>NUCLEOTIDE SEQUENCE [LARGE SCALE GENOMIC DNA]</scope>
    <source>
        <strain evidence="4 5">NSJ-37</strain>
    </source>
</reference>
<keyword evidence="1" id="KW-0175">Coiled coil</keyword>
<comment type="caution">
    <text evidence="4">The sequence shown here is derived from an EMBL/GenBank/DDBJ whole genome shotgun (WGS) entry which is preliminary data.</text>
</comment>
<feature type="domain" description="Mannosyl-glycoprotein endo-beta-N-acetylglucosamidase-like" evidence="3">
    <location>
        <begin position="318"/>
        <end position="384"/>
    </location>
</feature>
<dbReference type="Pfam" id="PF01832">
    <property type="entry name" value="Glucosaminidase"/>
    <property type="match status" value="1"/>
</dbReference>
<feature type="compositionally biased region" description="Basic and acidic residues" evidence="2">
    <location>
        <begin position="72"/>
        <end position="92"/>
    </location>
</feature>
<sequence length="432" mass="48093">MSNKIWKVTVMILISTLILVEAAPRLQLLAANEDDLATTEITIDNGTDDPDQAESDDMPAKTVKPVQTAKPAQDKTKQNVPGRKDSSSDSKAHKTSGQTKHDKKKTPAKPTPVPTYRPIEGKVLLHNSRYMTEIEQLKKENKKITGRRSALITKTQSLTVRQAYLKKMRRVIGNSTMAVKVAATGTAVSRVVSSAAVQGFDSTVDQVVYQGYILCNPNYFDVLSVSGMDAFFEENDTIDLGTYLDKEMSECGQKLDRLKRPVHRIKKKYEKIHSRYVKGMKQHNPVIFNPYDLTVKSYATVPQMRKMLKGSEMVTLAPVFVKAEHKYGVNAVGLASIAALESAWGTSRRAREDHNLTGFGVSADAAEGINASSDQANIMRTARWLAKSYLAQEGIYHMGNGLSDINRHYSASYEWAWKVEHCAKQMFEKLGD</sequence>
<feature type="compositionally biased region" description="Acidic residues" evidence="2">
    <location>
        <begin position="46"/>
        <end position="57"/>
    </location>
</feature>
<organism evidence="4 5">
    <name type="scientific">Jutongia huaianensis</name>
    <dbReference type="NCBI Taxonomy" id="2763668"/>
    <lineage>
        <taxon>Bacteria</taxon>
        <taxon>Bacillati</taxon>
        <taxon>Bacillota</taxon>
        <taxon>Clostridia</taxon>
        <taxon>Lachnospirales</taxon>
        <taxon>Lachnospiraceae</taxon>
        <taxon>Jutongia</taxon>
    </lineage>
</organism>
<accession>A0ABR7N2M7</accession>
<evidence type="ECO:0000256" key="2">
    <source>
        <dbReference type="SAM" id="MobiDB-lite"/>
    </source>
</evidence>
<keyword evidence="5" id="KW-1185">Reference proteome</keyword>
<name>A0ABR7N2M7_9FIRM</name>